<sequence length="718" mass="82593">MNTVILNHSKIGLNDTITSKSSKSVHKYCFKFHATNLKSLTKKSASVGLCLQIDNPKQGKNKSKSLFKKDKLEIDIPLIRDSKKAFLRKNALFKVLLKSGKNNAKVIAQAICNVADLTYPPEKANMVFEQKLNLKFHKAMGPANVLKQYASLNLSVKSMLKTNLGNGSPSKNILKSLDKTANRKLDNTSYLQDDISNITESFPFDFEESMQLDNNFDSILFEESPIRNSINKKKEMCPGVSIYNDEPVKVNTYTIDLNAGSKTSRNQDKSKKYKKIDIGDIEGESICSQKLSEDTTNSSHLRQNSNCGDIASEKSYIEKDSSYSVMKEQFEREKNNCKIANNQNEALLLQKADLFHKITQLQDQLKVSEESQKSLLNENKTLKTKTEELINSQYANASDKLNMLANNLESKEEEMRTALEDKSLEIQQIKTILDAKQSQISKLNATLELKDNKIKTLEGNIKLLEGELKSKSKEISTFEFSTKNEIESSIKEKQNKINDLKNKLSMKVIRLTKQEEKVADLNKKLTQEKEESMKMQKTMQETIDELKKFNEETTQMYKSKLYQSENELETVKKDIESQKNRIYTAVDSVKADLNIKISERDVVIEKMKSQISILKSKGKSNQSQERHWVIESNLRDIISEHKQTLIKEKSQREKVEKELEMYSEMLIKTKTEWANCEHEKEIYKFESLKKDEVIEEYETEYNSLEAEYQKLLKKSKKN</sequence>
<organism evidence="2 3">
    <name type="scientific">Euplotes crassus</name>
    <dbReference type="NCBI Taxonomy" id="5936"/>
    <lineage>
        <taxon>Eukaryota</taxon>
        <taxon>Sar</taxon>
        <taxon>Alveolata</taxon>
        <taxon>Ciliophora</taxon>
        <taxon>Intramacronucleata</taxon>
        <taxon>Spirotrichea</taxon>
        <taxon>Hypotrichia</taxon>
        <taxon>Euplotida</taxon>
        <taxon>Euplotidae</taxon>
        <taxon>Moneuplotes</taxon>
    </lineage>
</organism>
<dbReference type="EMBL" id="CAMPGE010025681">
    <property type="protein sequence ID" value="CAI2383418.1"/>
    <property type="molecule type" value="Genomic_DNA"/>
</dbReference>
<feature type="coiled-coil region" evidence="1">
    <location>
        <begin position="638"/>
        <end position="714"/>
    </location>
</feature>
<gene>
    <name evidence="2" type="ORF">ECRASSUSDP1_LOCUS24917</name>
</gene>
<keyword evidence="1" id="KW-0175">Coiled coil</keyword>
<keyword evidence="3" id="KW-1185">Reference proteome</keyword>
<dbReference type="Proteomes" id="UP001295684">
    <property type="component" value="Unassembled WGS sequence"/>
</dbReference>
<dbReference type="AlphaFoldDB" id="A0AAD1Y2C5"/>
<reference evidence="2" key="1">
    <citation type="submission" date="2023-07" db="EMBL/GenBank/DDBJ databases">
        <authorList>
            <consortium name="AG Swart"/>
            <person name="Singh M."/>
            <person name="Singh A."/>
            <person name="Seah K."/>
            <person name="Emmerich C."/>
        </authorList>
    </citation>
    <scope>NUCLEOTIDE SEQUENCE</scope>
    <source>
        <strain evidence="2">DP1</strain>
    </source>
</reference>
<name>A0AAD1Y2C5_EUPCR</name>
<accession>A0AAD1Y2C5</accession>
<evidence type="ECO:0000313" key="3">
    <source>
        <dbReference type="Proteomes" id="UP001295684"/>
    </source>
</evidence>
<evidence type="ECO:0000313" key="2">
    <source>
        <dbReference type="EMBL" id="CAI2383418.1"/>
    </source>
</evidence>
<evidence type="ECO:0000256" key="1">
    <source>
        <dbReference type="SAM" id="Coils"/>
    </source>
</evidence>
<comment type="caution">
    <text evidence="2">The sequence shown here is derived from an EMBL/GenBank/DDBJ whole genome shotgun (WGS) entry which is preliminary data.</text>
</comment>
<proteinExistence type="predicted"/>
<protein>
    <submittedName>
        <fullName evidence="2">Uncharacterized protein</fullName>
    </submittedName>
</protein>
<feature type="coiled-coil region" evidence="1">
    <location>
        <begin position="323"/>
        <end position="581"/>
    </location>
</feature>